<proteinExistence type="inferred from homology"/>
<evidence type="ECO:0000313" key="11">
    <source>
        <dbReference type="Proteomes" id="UP000244934"/>
    </source>
</evidence>
<dbReference type="UniPathway" id="UPA00251">
    <property type="reaction ID" value="UER00318"/>
</dbReference>
<evidence type="ECO:0000256" key="8">
    <source>
        <dbReference type="ARBA" id="ARBA00032837"/>
    </source>
</evidence>
<keyword evidence="5" id="KW-0350">Heme biosynthesis</keyword>
<dbReference type="RefSeq" id="WP_243409106.1">
    <property type="nucleotide sequence ID" value="NZ_ONZI01000001.1"/>
</dbReference>
<reference evidence="11" key="1">
    <citation type="submission" date="2018-03" db="EMBL/GenBank/DDBJ databases">
        <authorList>
            <person name="Navarro De La Torre S."/>
        </authorList>
    </citation>
    <scope>NUCLEOTIDE SEQUENCE [LARGE SCALE GENOMIC DNA]</scope>
    <source>
        <strain evidence="11">EAod3</strain>
    </source>
</reference>
<evidence type="ECO:0000256" key="5">
    <source>
        <dbReference type="ARBA" id="ARBA00023133"/>
    </source>
</evidence>
<dbReference type="SUPFAM" id="SSF51569">
    <property type="entry name" value="Aldolase"/>
    <property type="match status" value="1"/>
</dbReference>
<evidence type="ECO:0000256" key="6">
    <source>
        <dbReference type="ARBA" id="ARBA00023239"/>
    </source>
</evidence>
<dbReference type="InterPro" id="IPR013785">
    <property type="entry name" value="Aldolase_TIM"/>
</dbReference>
<evidence type="ECO:0000256" key="3">
    <source>
        <dbReference type="ARBA" id="ARBA00012053"/>
    </source>
</evidence>
<evidence type="ECO:0000256" key="2">
    <source>
        <dbReference type="ARBA" id="ARBA00008055"/>
    </source>
</evidence>
<dbReference type="GO" id="GO:0046872">
    <property type="term" value="F:metal ion binding"/>
    <property type="evidence" value="ECO:0007669"/>
    <property type="project" value="InterPro"/>
</dbReference>
<evidence type="ECO:0000256" key="9">
    <source>
        <dbReference type="ARBA" id="ARBA00047651"/>
    </source>
</evidence>
<protein>
    <recommendedName>
        <fullName evidence="4">Delta-aminolevulinic acid dehydratase</fullName>
        <ecNumber evidence="3">4.2.1.24</ecNumber>
    </recommendedName>
    <alternativeName>
        <fullName evidence="8">Porphobilinogen synthase</fullName>
    </alternativeName>
</protein>
<dbReference type="Gene3D" id="3.20.20.70">
    <property type="entry name" value="Aldolase class I"/>
    <property type="match status" value="1"/>
</dbReference>
<evidence type="ECO:0000256" key="4">
    <source>
        <dbReference type="ARBA" id="ARBA00020771"/>
    </source>
</evidence>
<comment type="pathway">
    <text evidence="1">Porphyrin-containing compound metabolism; protoporphyrin-IX biosynthesis; coproporphyrinogen-III from 5-aminolevulinate: step 1/4.</text>
</comment>
<comment type="similarity">
    <text evidence="2">Belongs to the ALAD family.</text>
</comment>
<keyword evidence="11" id="KW-1185">Reference proteome</keyword>
<comment type="catalytic activity">
    <reaction evidence="9">
        <text>2 5-aminolevulinate = porphobilinogen + 2 H2O + H(+)</text>
        <dbReference type="Rhea" id="RHEA:24064"/>
        <dbReference type="ChEBI" id="CHEBI:15377"/>
        <dbReference type="ChEBI" id="CHEBI:15378"/>
        <dbReference type="ChEBI" id="CHEBI:58126"/>
        <dbReference type="ChEBI" id="CHEBI:356416"/>
        <dbReference type="EC" id="4.2.1.24"/>
    </reaction>
</comment>
<dbReference type="GO" id="GO:0006782">
    <property type="term" value="P:protoporphyrinogen IX biosynthetic process"/>
    <property type="evidence" value="ECO:0007669"/>
    <property type="project" value="UniProtKB-UniPathway"/>
</dbReference>
<dbReference type="AlphaFoldDB" id="A0A2R8CJ31"/>
<gene>
    <name evidence="10" type="primary">hemB_2</name>
    <name evidence="10" type="ORF">KSP9073_00823</name>
</gene>
<dbReference type="EC" id="4.2.1.24" evidence="3"/>
<dbReference type="GO" id="GO:0004655">
    <property type="term" value="F:porphobilinogen synthase activity"/>
    <property type="evidence" value="ECO:0007669"/>
    <property type="project" value="UniProtKB-EC"/>
</dbReference>
<dbReference type="Proteomes" id="UP000244934">
    <property type="component" value="Unassembled WGS sequence"/>
</dbReference>
<evidence type="ECO:0000256" key="1">
    <source>
        <dbReference type="ARBA" id="ARBA00004694"/>
    </source>
</evidence>
<dbReference type="InterPro" id="IPR001731">
    <property type="entry name" value="ALAD"/>
</dbReference>
<dbReference type="Pfam" id="PF00490">
    <property type="entry name" value="ALAD"/>
    <property type="match status" value="1"/>
</dbReference>
<organism evidence="10 11">
    <name type="scientific">Kushneria phyllosphaerae</name>
    <dbReference type="NCBI Taxonomy" id="2100822"/>
    <lineage>
        <taxon>Bacteria</taxon>
        <taxon>Pseudomonadati</taxon>
        <taxon>Pseudomonadota</taxon>
        <taxon>Gammaproteobacteria</taxon>
        <taxon>Oceanospirillales</taxon>
        <taxon>Halomonadaceae</taxon>
        <taxon>Kushneria</taxon>
    </lineage>
</organism>
<sequence>MKGSPRYCIGRAFFRSVRQCLSLVDNLSRPLKCPQRCNLRQEVKFAAAQGVIDESAVVRETLGSMRRAGADLIMTYFAPQLLEEGL</sequence>
<keyword evidence="7" id="KW-0627">Porphyrin biosynthesis</keyword>
<keyword evidence="6 10" id="KW-0456">Lyase</keyword>
<evidence type="ECO:0000313" key="10">
    <source>
        <dbReference type="EMBL" id="SPJ32822.1"/>
    </source>
</evidence>
<dbReference type="EMBL" id="ONZI01000001">
    <property type="protein sequence ID" value="SPJ32822.1"/>
    <property type="molecule type" value="Genomic_DNA"/>
</dbReference>
<accession>A0A2R8CJ31</accession>
<name>A0A2R8CJ31_9GAMM</name>
<evidence type="ECO:0000256" key="7">
    <source>
        <dbReference type="ARBA" id="ARBA00023244"/>
    </source>
</evidence>